<dbReference type="Proteomes" id="UP000183995">
    <property type="component" value="Unassembled WGS sequence"/>
</dbReference>
<accession>A0A1M5WG86</accession>
<dbReference type="InterPro" id="IPR036890">
    <property type="entry name" value="HATPase_C_sf"/>
</dbReference>
<keyword evidence="7" id="KW-0902">Two-component regulatory system</keyword>
<keyword evidence="4" id="KW-0597">Phosphoprotein</keyword>
<keyword evidence="10" id="KW-1185">Reference proteome</keyword>
<dbReference type="InterPro" id="IPR050351">
    <property type="entry name" value="BphY/WalK/GraS-like"/>
</dbReference>
<evidence type="ECO:0000256" key="7">
    <source>
        <dbReference type="ARBA" id="ARBA00023012"/>
    </source>
</evidence>
<organism evidence="9 10">
    <name type="scientific">Sporobacter termitidis DSM 10068</name>
    <dbReference type="NCBI Taxonomy" id="1123282"/>
    <lineage>
        <taxon>Bacteria</taxon>
        <taxon>Bacillati</taxon>
        <taxon>Bacillota</taxon>
        <taxon>Clostridia</taxon>
        <taxon>Eubacteriales</taxon>
        <taxon>Oscillospiraceae</taxon>
        <taxon>Sporobacter</taxon>
    </lineage>
</organism>
<dbReference type="Gene3D" id="1.10.287.130">
    <property type="match status" value="1"/>
</dbReference>
<dbReference type="PANTHER" id="PTHR45453:SF1">
    <property type="entry name" value="PHOSPHATE REGULON SENSOR PROTEIN PHOR"/>
    <property type="match status" value="1"/>
</dbReference>
<dbReference type="GO" id="GO:0000155">
    <property type="term" value="F:phosphorelay sensor kinase activity"/>
    <property type="evidence" value="ECO:0007669"/>
    <property type="project" value="InterPro"/>
</dbReference>
<dbReference type="SUPFAM" id="SSF55874">
    <property type="entry name" value="ATPase domain of HSP90 chaperone/DNA topoisomerase II/histidine kinase"/>
    <property type="match status" value="1"/>
</dbReference>
<dbReference type="InterPro" id="IPR005467">
    <property type="entry name" value="His_kinase_dom"/>
</dbReference>
<dbReference type="Gene3D" id="3.30.565.10">
    <property type="entry name" value="Histidine kinase-like ATPase, C-terminal domain"/>
    <property type="match status" value="1"/>
</dbReference>
<name>A0A1M5WG86_9FIRM</name>
<dbReference type="GO" id="GO:0016036">
    <property type="term" value="P:cellular response to phosphate starvation"/>
    <property type="evidence" value="ECO:0007669"/>
    <property type="project" value="TreeGrafter"/>
</dbReference>
<dbReference type="PROSITE" id="PS50109">
    <property type="entry name" value="HIS_KIN"/>
    <property type="match status" value="1"/>
</dbReference>
<evidence type="ECO:0000256" key="6">
    <source>
        <dbReference type="ARBA" id="ARBA00022777"/>
    </source>
</evidence>
<feature type="domain" description="Histidine kinase" evidence="8">
    <location>
        <begin position="92"/>
        <end position="294"/>
    </location>
</feature>
<dbReference type="RefSeq" id="WP_073076804.1">
    <property type="nucleotide sequence ID" value="NZ_FQXV01000003.1"/>
</dbReference>
<evidence type="ECO:0000256" key="5">
    <source>
        <dbReference type="ARBA" id="ARBA00022679"/>
    </source>
</evidence>
<reference evidence="9 10" key="1">
    <citation type="submission" date="2016-11" db="EMBL/GenBank/DDBJ databases">
        <authorList>
            <person name="Jaros S."/>
            <person name="Januszkiewicz K."/>
            <person name="Wedrychowicz H."/>
        </authorList>
    </citation>
    <scope>NUCLEOTIDE SEQUENCE [LARGE SCALE GENOMIC DNA]</scope>
    <source>
        <strain evidence="9 10">DSM 10068</strain>
    </source>
</reference>
<dbReference type="SUPFAM" id="SSF47384">
    <property type="entry name" value="Homodimeric domain of signal transducing histidine kinase"/>
    <property type="match status" value="1"/>
</dbReference>
<evidence type="ECO:0000259" key="8">
    <source>
        <dbReference type="PROSITE" id="PS50109"/>
    </source>
</evidence>
<evidence type="ECO:0000256" key="3">
    <source>
        <dbReference type="ARBA" id="ARBA00012438"/>
    </source>
</evidence>
<evidence type="ECO:0000313" key="9">
    <source>
        <dbReference type="EMBL" id="SHH86559.1"/>
    </source>
</evidence>
<comment type="catalytic activity">
    <reaction evidence="1">
        <text>ATP + protein L-histidine = ADP + protein N-phospho-L-histidine.</text>
        <dbReference type="EC" id="2.7.13.3"/>
    </reaction>
</comment>
<dbReference type="CDD" id="cd00082">
    <property type="entry name" value="HisKA"/>
    <property type="match status" value="1"/>
</dbReference>
<keyword evidence="5" id="KW-0808">Transferase</keyword>
<dbReference type="AlphaFoldDB" id="A0A1M5WG86"/>
<proteinExistence type="predicted"/>
<dbReference type="PANTHER" id="PTHR45453">
    <property type="entry name" value="PHOSPHATE REGULON SENSOR PROTEIN PHOR"/>
    <property type="match status" value="1"/>
</dbReference>
<evidence type="ECO:0000256" key="2">
    <source>
        <dbReference type="ARBA" id="ARBA00004370"/>
    </source>
</evidence>
<dbReference type="SMART" id="SM00388">
    <property type="entry name" value="HisKA"/>
    <property type="match status" value="1"/>
</dbReference>
<dbReference type="InterPro" id="IPR004358">
    <property type="entry name" value="Sig_transdc_His_kin-like_C"/>
</dbReference>
<dbReference type="EC" id="2.7.13.3" evidence="3"/>
<dbReference type="InterPro" id="IPR003661">
    <property type="entry name" value="HisK_dim/P_dom"/>
</dbReference>
<dbReference type="STRING" id="1123282.SAMN02745823_01259"/>
<dbReference type="InterPro" id="IPR036097">
    <property type="entry name" value="HisK_dim/P_sf"/>
</dbReference>
<dbReference type="GO" id="GO:0005886">
    <property type="term" value="C:plasma membrane"/>
    <property type="evidence" value="ECO:0007669"/>
    <property type="project" value="TreeGrafter"/>
</dbReference>
<evidence type="ECO:0000256" key="4">
    <source>
        <dbReference type="ARBA" id="ARBA00022553"/>
    </source>
</evidence>
<dbReference type="Pfam" id="PF00512">
    <property type="entry name" value="HisKA"/>
    <property type="match status" value="1"/>
</dbReference>
<dbReference type="GO" id="GO:0004721">
    <property type="term" value="F:phosphoprotein phosphatase activity"/>
    <property type="evidence" value="ECO:0007669"/>
    <property type="project" value="TreeGrafter"/>
</dbReference>
<gene>
    <name evidence="9" type="ORF">SAMN02745823_01259</name>
</gene>
<evidence type="ECO:0000256" key="1">
    <source>
        <dbReference type="ARBA" id="ARBA00000085"/>
    </source>
</evidence>
<dbReference type="OrthoDB" id="335833at2"/>
<evidence type="ECO:0000313" key="10">
    <source>
        <dbReference type="Proteomes" id="UP000183995"/>
    </source>
</evidence>
<dbReference type="SMART" id="SM00387">
    <property type="entry name" value="HATPase_c"/>
    <property type="match status" value="1"/>
</dbReference>
<sequence>MLYLLCGLCAVLLAVICILLVRLAGCRQAADEIRAEFAARLATDTNVGIDITSSDRKMRRLAADIDRQLKRLRKEHIRYAQGDRELKDAITNISHDLRTPLTAICGYMELLEQESMPDTVRRYLGIISNRVDALKLLTEELFRYSVVVSVDPYDSRETVVLNRALEECIAGCHGALMEKGITPEISIPEARVARQLNKLALARILGNVIGNAVKYSGGDLRIWLSEQGVITFCNRAAQLDEVTVGRLFDRFYTVETGQNGTGLGLSIAKTLTEQMGGSITASITEGMFTIEIHF</sequence>
<comment type="subcellular location">
    <subcellularLocation>
        <location evidence="2">Membrane</location>
    </subcellularLocation>
</comment>
<protein>
    <recommendedName>
        <fullName evidence="3">histidine kinase</fullName>
        <ecNumber evidence="3">2.7.13.3</ecNumber>
    </recommendedName>
</protein>
<dbReference type="EMBL" id="FQXV01000003">
    <property type="protein sequence ID" value="SHH86559.1"/>
    <property type="molecule type" value="Genomic_DNA"/>
</dbReference>
<dbReference type="PRINTS" id="PR00344">
    <property type="entry name" value="BCTRLSENSOR"/>
</dbReference>
<dbReference type="Pfam" id="PF02518">
    <property type="entry name" value="HATPase_c"/>
    <property type="match status" value="1"/>
</dbReference>
<dbReference type="InterPro" id="IPR003594">
    <property type="entry name" value="HATPase_dom"/>
</dbReference>
<keyword evidence="6" id="KW-0418">Kinase</keyword>